<protein>
    <submittedName>
        <fullName evidence="1">Uncharacterized protein</fullName>
    </submittedName>
</protein>
<sequence length="137" mass="15776">MIANNFDNSDILGGVVKKCSSGTVVIINDTDSIIVDEEEHNNVVVEYILNYTHDTEQILEKIEKTALAMKKFGAVTHRTYSQYFGKYMLSIKHWTPIPVFMCVSNIPCNLNNKQFYAGAPPTNRGRHFNRKVHWRRK</sequence>
<evidence type="ECO:0000313" key="1">
    <source>
        <dbReference type="EMBL" id="KKN13372.1"/>
    </source>
</evidence>
<dbReference type="EMBL" id="LAZR01003929">
    <property type="protein sequence ID" value="KKN13372.1"/>
    <property type="molecule type" value="Genomic_DNA"/>
</dbReference>
<accession>A0A0F9NMV6</accession>
<organism evidence="1">
    <name type="scientific">marine sediment metagenome</name>
    <dbReference type="NCBI Taxonomy" id="412755"/>
    <lineage>
        <taxon>unclassified sequences</taxon>
        <taxon>metagenomes</taxon>
        <taxon>ecological metagenomes</taxon>
    </lineage>
</organism>
<proteinExistence type="predicted"/>
<gene>
    <name evidence="1" type="ORF">LCGC14_1006910</name>
</gene>
<comment type="caution">
    <text evidence="1">The sequence shown here is derived from an EMBL/GenBank/DDBJ whole genome shotgun (WGS) entry which is preliminary data.</text>
</comment>
<name>A0A0F9NMV6_9ZZZZ</name>
<dbReference type="AlphaFoldDB" id="A0A0F9NMV6"/>
<reference evidence="1" key="1">
    <citation type="journal article" date="2015" name="Nature">
        <title>Complex archaea that bridge the gap between prokaryotes and eukaryotes.</title>
        <authorList>
            <person name="Spang A."/>
            <person name="Saw J.H."/>
            <person name="Jorgensen S.L."/>
            <person name="Zaremba-Niedzwiedzka K."/>
            <person name="Martijn J."/>
            <person name="Lind A.E."/>
            <person name="van Eijk R."/>
            <person name="Schleper C."/>
            <person name="Guy L."/>
            <person name="Ettema T.J."/>
        </authorList>
    </citation>
    <scope>NUCLEOTIDE SEQUENCE</scope>
</reference>